<comment type="caution">
    <text evidence="1">The sequence shown here is derived from an EMBL/GenBank/DDBJ whole genome shotgun (WGS) entry which is preliminary data.</text>
</comment>
<name>A0A9P7HN33_9HYPO</name>
<dbReference type="Proteomes" id="UP000750502">
    <property type="component" value="Unassembled WGS sequence"/>
</dbReference>
<evidence type="ECO:0000313" key="1">
    <source>
        <dbReference type="EMBL" id="KAG5760030.1"/>
    </source>
</evidence>
<reference evidence="1" key="2">
    <citation type="submission" date="2020-10" db="EMBL/GenBank/DDBJ databases">
        <authorList>
            <person name="Peck L.D."/>
            <person name="Nowell R.W."/>
            <person name="Flood J."/>
            <person name="Ryan M.J."/>
            <person name="Barraclough T.G."/>
        </authorList>
    </citation>
    <scope>NUCLEOTIDE SEQUENCE</scope>
    <source>
        <strain evidence="1">IMI 127659i</strain>
    </source>
</reference>
<accession>A0A9P7HN33</accession>
<dbReference type="AlphaFoldDB" id="A0A9P7HN33"/>
<organism evidence="1 2">
    <name type="scientific">Fusarium xylarioides</name>
    <dbReference type="NCBI Taxonomy" id="221167"/>
    <lineage>
        <taxon>Eukaryota</taxon>
        <taxon>Fungi</taxon>
        <taxon>Dikarya</taxon>
        <taxon>Ascomycota</taxon>
        <taxon>Pezizomycotina</taxon>
        <taxon>Sordariomycetes</taxon>
        <taxon>Hypocreomycetidae</taxon>
        <taxon>Hypocreales</taxon>
        <taxon>Nectriaceae</taxon>
        <taxon>Fusarium</taxon>
        <taxon>Fusarium fujikuroi species complex</taxon>
    </lineage>
</organism>
<keyword evidence="2" id="KW-1185">Reference proteome</keyword>
<sequence length="175" mass="19071">MAPLSSGRILTEAFAKDTAPFPSEQAILLTAELPDLAESQRLCYVAIEEALLSHECIDPETFFAQLVRVHAKPREALDSSDRALLALVFALMAFAKRYEADNHRETEAYSKHGTILHGGANAPTGRAVQSGYLKSYHLPGSVPSSKLHAIQSLHPALDRGSHRATYRFAMDDGGL</sequence>
<evidence type="ECO:0000313" key="2">
    <source>
        <dbReference type="Proteomes" id="UP000750502"/>
    </source>
</evidence>
<protein>
    <submittedName>
        <fullName evidence="1">Uncharacterized protein</fullName>
    </submittedName>
</protein>
<reference evidence="1" key="1">
    <citation type="journal article" date="2020" name="bioRxiv">
        <title>Historical genomics reveals the evolutionary mechanisms behind multiple outbreaks of the host-specific coffee wilt pathogen Fusarium xylarioides.</title>
        <authorList>
            <person name="Peck D."/>
            <person name="Nowell R.W."/>
            <person name="Flood J."/>
            <person name="Ryan M.J."/>
            <person name="Barraclough T.G."/>
        </authorList>
    </citation>
    <scope>NUCLEOTIDE SEQUENCE</scope>
    <source>
        <strain evidence="1">IMI 127659i</strain>
    </source>
</reference>
<proteinExistence type="predicted"/>
<dbReference type="OrthoDB" id="422427at2759"/>
<gene>
    <name evidence="1" type="ORF">H9Q72_011846</name>
</gene>
<dbReference type="EMBL" id="JADFTT010000584">
    <property type="protein sequence ID" value="KAG5760030.1"/>
    <property type="molecule type" value="Genomic_DNA"/>
</dbReference>